<feature type="compositionally biased region" description="Basic and acidic residues" evidence="1">
    <location>
        <begin position="27"/>
        <end position="56"/>
    </location>
</feature>
<dbReference type="Proteomes" id="UP001166784">
    <property type="component" value="Unassembled WGS sequence"/>
</dbReference>
<dbReference type="EMBL" id="JAKWJU010000002">
    <property type="protein sequence ID" value="MCH6160238.1"/>
    <property type="molecule type" value="Genomic_DNA"/>
</dbReference>
<keyword evidence="3" id="KW-1185">Reference proteome</keyword>
<reference evidence="2" key="2">
    <citation type="journal article" date="2023" name="Int. J. Syst. Evol. Microbiol.">
        <title>Streptomyces marispadix sp. nov., isolated from marine beach sediment of the Northern Coast of Portugal.</title>
        <authorList>
            <person name="dos Santos J.D.N."/>
            <person name="Vitorino I.R."/>
            <person name="Kallscheuer N."/>
            <person name="Srivastava A."/>
            <person name="Krautwurst S."/>
            <person name="Marz M."/>
            <person name="Jogler C."/>
            <person name="Lobo Da Cunha A."/>
            <person name="Catita J."/>
            <person name="Goncalves H."/>
            <person name="Gonzalez I."/>
            <person name="Reyes F."/>
            <person name="Lage O.M."/>
        </authorList>
    </citation>
    <scope>NUCLEOTIDE SEQUENCE</scope>
    <source>
        <strain evidence="2">M600PL45_2</strain>
    </source>
</reference>
<evidence type="ECO:0000256" key="1">
    <source>
        <dbReference type="SAM" id="MobiDB-lite"/>
    </source>
</evidence>
<reference evidence="2" key="1">
    <citation type="submission" date="2022-03" db="EMBL/GenBank/DDBJ databases">
        <authorList>
            <person name="Santos J.D.N."/>
            <person name="Kallscheuer N."/>
            <person name="Jogler C."/>
            <person name="Lage O.M."/>
        </authorList>
    </citation>
    <scope>NUCLEOTIDE SEQUENCE</scope>
    <source>
        <strain evidence="2">M600PL45_2</strain>
    </source>
</reference>
<feature type="region of interest" description="Disordered" evidence="1">
    <location>
        <begin position="27"/>
        <end position="76"/>
    </location>
</feature>
<comment type="caution">
    <text evidence="2">The sequence shown here is derived from an EMBL/GenBank/DDBJ whole genome shotgun (WGS) entry which is preliminary data.</text>
</comment>
<name>A0ABS9SVL2_9ACTN</name>
<sequence>MTDVRHILVLPDRDSAEEVAEELKHRYELARRGDGSAQRGDESARRDDEPVRRDEGPVLGDEVLYPEPQDEGPYPEPQLVREALAGEDDAEDAQWLVVLEYPAHATHLRGAPWDPESLDALAGEYDGWLERD</sequence>
<evidence type="ECO:0000313" key="2">
    <source>
        <dbReference type="EMBL" id="MCH6160238.1"/>
    </source>
</evidence>
<protein>
    <submittedName>
        <fullName evidence="2">Uncharacterized protein</fullName>
    </submittedName>
</protein>
<gene>
    <name evidence="2" type="ORF">MMA15_07330</name>
</gene>
<accession>A0ABS9SVL2</accession>
<organism evidence="2 3">
    <name type="scientific">Streptomyces marispadix</name>
    <dbReference type="NCBI Taxonomy" id="2922868"/>
    <lineage>
        <taxon>Bacteria</taxon>
        <taxon>Bacillati</taxon>
        <taxon>Actinomycetota</taxon>
        <taxon>Actinomycetes</taxon>
        <taxon>Kitasatosporales</taxon>
        <taxon>Streptomycetaceae</taxon>
        <taxon>Streptomyces</taxon>
    </lineage>
</organism>
<evidence type="ECO:0000313" key="3">
    <source>
        <dbReference type="Proteomes" id="UP001166784"/>
    </source>
</evidence>
<proteinExistence type="predicted"/>